<dbReference type="InterPro" id="IPR003200">
    <property type="entry name" value="Nict_dMeBzImd_PRibTrfase"/>
</dbReference>
<dbReference type="EMBL" id="BMAQ01000048">
    <property type="protein sequence ID" value="GFR39503.1"/>
    <property type="molecule type" value="Genomic_DNA"/>
</dbReference>
<comment type="function">
    <text evidence="1 11">Catalyzes the synthesis of alpha-ribazole-5'-phosphate from nicotinate mononucleotide (NAMN) and 5,6-dimethylbenzimidazole (DMB).</text>
</comment>
<evidence type="ECO:0000313" key="12">
    <source>
        <dbReference type="EMBL" id="GFR39503.1"/>
    </source>
</evidence>
<dbReference type="PANTHER" id="PTHR43463">
    <property type="entry name" value="NICOTINATE-NUCLEOTIDE--DIMETHYLBENZIMIDAZOLE PHOSPHORIBOSYLTRANSFERASE"/>
    <property type="match status" value="1"/>
</dbReference>
<dbReference type="InterPro" id="IPR036087">
    <property type="entry name" value="Nict_dMeBzImd_PRibTrfase_sf"/>
</dbReference>
<dbReference type="Gene3D" id="1.10.1610.10">
    <property type="match status" value="1"/>
</dbReference>
<dbReference type="AlphaFoldDB" id="A0A916VGY9"/>
<dbReference type="GO" id="GO:0009236">
    <property type="term" value="P:cobalamin biosynthetic process"/>
    <property type="evidence" value="ECO:0007669"/>
    <property type="project" value="UniProtKB-UniRule"/>
</dbReference>
<dbReference type="Proteomes" id="UP000654993">
    <property type="component" value="Unassembled WGS sequence"/>
</dbReference>
<protein>
    <recommendedName>
        <fullName evidence="5 11">Nicotinate-nucleotide--dimethylbenzimidazole phosphoribosyltransferase</fullName>
        <shortName evidence="11">NN:DBI PRT</shortName>
        <ecNumber evidence="4 11">2.4.2.21</ecNumber>
    </recommendedName>
    <alternativeName>
        <fullName evidence="9 11">N(1)-alpha-phosphoribosyltransferase</fullName>
    </alternativeName>
</protein>
<dbReference type="EC" id="2.4.2.21" evidence="4 11"/>
<reference evidence="12" key="1">
    <citation type="submission" date="2020-08" db="EMBL/GenBank/DDBJ databases">
        <authorList>
            <person name="Uke A."/>
            <person name="Chhe C."/>
            <person name="Baramee S."/>
            <person name="Kosugi A."/>
        </authorList>
    </citation>
    <scope>NUCLEOTIDE SEQUENCE</scope>
    <source>
        <strain evidence="12">DA-C8</strain>
    </source>
</reference>
<evidence type="ECO:0000256" key="4">
    <source>
        <dbReference type="ARBA" id="ARBA00011991"/>
    </source>
</evidence>
<keyword evidence="13" id="KW-1185">Reference proteome</keyword>
<dbReference type="PANTHER" id="PTHR43463:SF1">
    <property type="entry name" value="NICOTINATE-NUCLEOTIDE--DIMETHYLBENZIMIDAZOLE PHOSPHORIBOSYLTRANSFERASE"/>
    <property type="match status" value="1"/>
</dbReference>
<dbReference type="Pfam" id="PF02277">
    <property type="entry name" value="DBI_PRT"/>
    <property type="match status" value="1"/>
</dbReference>
<keyword evidence="6 11" id="KW-0169">Cobalamin biosynthesis</keyword>
<evidence type="ECO:0000256" key="7">
    <source>
        <dbReference type="ARBA" id="ARBA00022676"/>
    </source>
</evidence>
<comment type="caution">
    <text evidence="12">The sequence shown here is derived from an EMBL/GenBank/DDBJ whole genome shotgun (WGS) entry which is preliminary data.</text>
</comment>
<evidence type="ECO:0000256" key="10">
    <source>
        <dbReference type="ARBA" id="ARBA00047340"/>
    </source>
</evidence>
<dbReference type="Gene3D" id="3.40.50.10210">
    <property type="match status" value="1"/>
</dbReference>
<keyword evidence="7 11" id="KW-0328">Glycosyltransferase</keyword>
<organism evidence="12 13">
    <name type="scientific">Insulibacter thermoxylanivorax</name>
    <dbReference type="NCBI Taxonomy" id="2749268"/>
    <lineage>
        <taxon>Bacteria</taxon>
        <taxon>Bacillati</taxon>
        <taxon>Bacillota</taxon>
        <taxon>Bacilli</taxon>
        <taxon>Bacillales</taxon>
        <taxon>Paenibacillaceae</taxon>
        <taxon>Insulibacter</taxon>
    </lineage>
</organism>
<dbReference type="SUPFAM" id="SSF52733">
    <property type="entry name" value="Nicotinate mononucleotide:5,6-dimethylbenzimidazole phosphoribosyltransferase (CobT)"/>
    <property type="match status" value="1"/>
</dbReference>
<dbReference type="FunFam" id="3.40.50.10210:FF:000001">
    <property type="entry name" value="Nicotinate-nucleotide--dimethylbenzimidazole phosphoribosyltransferase"/>
    <property type="match status" value="1"/>
</dbReference>
<feature type="active site" description="Proton acceptor" evidence="11">
    <location>
        <position position="344"/>
    </location>
</feature>
<dbReference type="GO" id="GO:0008939">
    <property type="term" value="F:nicotinate-nucleotide-dimethylbenzimidazole phosphoribosyltransferase activity"/>
    <property type="evidence" value="ECO:0007669"/>
    <property type="project" value="UniProtKB-UniRule"/>
</dbReference>
<comment type="catalytic activity">
    <reaction evidence="10 11">
        <text>5,6-dimethylbenzimidazole + nicotinate beta-D-ribonucleotide = alpha-ribazole 5'-phosphate + nicotinate + H(+)</text>
        <dbReference type="Rhea" id="RHEA:11196"/>
        <dbReference type="ChEBI" id="CHEBI:15378"/>
        <dbReference type="ChEBI" id="CHEBI:15890"/>
        <dbReference type="ChEBI" id="CHEBI:32544"/>
        <dbReference type="ChEBI" id="CHEBI:57502"/>
        <dbReference type="ChEBI" id="CHEBI:57918"/>
        <dbReference type="EC" id="2.4.2.21"/>
    </reaction>
</comment>
<gene>
    <name evidence="11 12" type="primary">cobT</name>
    <name evidence="12" type="ORF">PRECH8_27990</name>
</gene>
<name>A0A916VGY9_9BACL</name>
<dbReference type="InterPro" id="IPR023195">
    <property type="entry name" value="Nict_dMeBzImd_PRibTrfase_N"/>
</dbReference>
<evidence type="ECO:0000256" key="3">
    <source>
        <dbReference type="ARBA" id="ARBA00007110"/>
    </source>
</evidence>
<reference evidence="12" key="2">
    <citation type="journal article" date="2021" name="Data Brief">
        <title>Draft genome sequence data of the facultative, thermophilic, xylanolytic bacterium Paenibacillus sp. strain DA-C8.</title>
        <authorList>
            <person name="Chhe C."/>
            <person name="Uke A."/>
            <person name="Baramee S."/>
            <person name="Ungkulpasvich U."/>
            <person name="Tachaapaikoon C."/>
            <person name="Pason P."/>
            <person name="Waeonukul R."/>
            <person name="Ratanakhanokchai K."/>
            <person name="Kosugi A."/>
        </authorList>
    </citation>
    <scope>NUCLEOTIDE SEQUENCE</scope>
    <source>
        <strain evidence="12">DA-C8</strain>
    </source>
</reference>
<evidence type="ECO:0000256" key="5">
    <source>
        <dbReference type="ARBA" id="ARBA00015486"/>
    </source>
</evidence>
<dbReference type="HAMAP" id="MF_00230">
    <property type="entry name" value="CobT"/>
    <property type="match status" value="1"/>
</dbReference>
<evidence type="ECO:0000313" key="13">
    <source>
        <dbReference type="Proteomes" id="UP000654993"/>
    </source>
</evidence>
<comment type="similarity">
    <text evidence="3 11">Belongs to the CobT family.</text>
</comment>
<evidence type="ECO:0000256" key="2">
    <source>
        <dbReference type="ARBA" id="ARBA00005049"/>
    </source>
</evidence>
<dbReference type="CDD" id="cd02439">
    <property type="entry name" value="DMB-PRT_CobT"/>
    <property type="match status" value="1"/>
</dbReference>
<evidence type="ECO:0000256" key="6">
    <source>
        <dbReference type="ARBA" id="ARBA00022573"/>
    </source>
</evidence>
<evidence type="ECO:0000256" key="9">
    <source>
        <dbReference type="ARBA" id="ARBA00030686"/>
    </source>
</evidence>
<evidence type="ECO:0000256" key="1">
    <source>
        <dbReference type="ARBA" id="ARBA00002197"/>
    </source>
</evidence>
<evidence type="ECO:0000256" key="8">
    <source>
        <dbReference type="ARBA" id="ARBA00022679"/>
    </source>
</evidence>
<sequence>MHKEYFVGQGKKDGQVLRVKEQRKDRWKAYVHDTISGIAELDYTAMEEMAQHLDQLTKPPGSLGRLEKIAVQLAGITGSIKLQKQRKAVVVMAGDHGVCAEGVSAYPQEVTAQMVLNILDGGAAVNVLARQAGASVYCVDVGVKTEVKHERLLSCNVRRGTRNMAREAAMTLEEAYEAISVGIRIVDHLYQQGYRVLATGEMGIGNTTPSAAILSVLGGLPVIEVVGRGTGIDEEKLRHKAAVIERAIEVNQPDRQDAADVLAKVGGLEIAGLVGVILGAASRRCPVVIDGFISSAAALAAARMAPQSVSYMIASHLSEERGHQKMLDCIGLTPVLHVNMRLGEGTGAALLFPIIDSAAAIVNEMATFDGAGISR</sequence>
<proteinExistence type="inferred from homology"/>
<comment type="pathway">
    <text evidence="2 11">Nucleoside biosynthesis; alpha-ribazole biosynthesis; alpha-ribazole from 5,6-dimethylbenzimidazole: step 1/2.</text>
</comment>
<dbReference type="InterPro" id="IPR017846">
    <property type="entry name" value="Nict_dMeBzImd_PRibTrfase_bact"/>
</dbReference>
<evidence type="ECO:0000256" key="11">
    <source>
        <dbReference type="HAMAP-Rule" id="MF_00230"/>
    </source>
</evidence>
<dbReference type="NCBIfam" id="TIGR03160">
    <property type="entry name" value="cobT_DBIPRT"/>
    <property type="match status" value="1"/>
</dbReference>
<dbReference type="NCBIfam" id="NF000996">
    <property type="entry name" value="PRK00105.1"/>
    <property type="match status" value="1"/>
</dbReference>
<keyword evidence="8 11" id="KW-0808">Transferase</keyword>
<accession>A0A916VGY9</accession>